<proteinExistence type="predicted"/>
<accession>A0AB34JIE8</accession>
<feature type="chain" id="PRO_5044324066" description="TraB domain-containing protein" evidence="1">
    <location>
        <begin position="19"/>
        <end position="321"/>
    </location>
</feature>
<reference evidence="2 3" key="1">
    <citation type="journal article" date="2024" name="Science">
        <title>Giant polyketide synthase enzymes in the biosynthesis of giant marine polyether toxins.</title>
        <authorList>
            <person name="Fallon T.R."/>
            <person name="Shende V.V."/>
            <person name="Wierzbicki I.H."/>
            <person name="Pendleton A.L."/>
            <person name="Watervoot N.F."/>
            <person name="Auber R.P."/>
            <person name="Gonzalez D.J."/>
            <person name="Wisecaver J.H."/>
            <person name="Moore B.S."/>
        </authorList>
    </citation>
    <scope>NUCLEOTIDE SEQUENCE [LARGE SCALE GENOMIC DNA]</scope>
    <source>
        <strain evidence="2 3">12B1</strain>
    </source>
</reference>
<feature type="signal peptide" evidence="1">
    <location>
        <begin position="1"/>
        <end position="18"/>
    </location>
</feature>
<dbReference type="Proteomes" id="UP001515480">
    <property type="component" value="Unassembled WGS sequence"/>
</dbReference>
<evidence type="ECO:0000313" key="2">
    <source>
        <dbReference type="EMBL" id="KAL1521037.1"/>
    </source>
</evidence>
<evidence type="ECO:0000313" key="3">
    <source>
        <dbReference type="Proteomes" id="UP001515480"/>
    </source>
</evidence>
<keyword evidence="1" id="KW-0732">Signal</keyword>
<gene>
    <name evidence="2" type="ORF">AB1Y20_022592</name>
</gene>
<dbReference type="PROSITE" id="PS51257">
    <property type="entry name" value="PROKAR_LIPOPROTEIN"/>
    <property type="match status" value="1"/>
</dbReference>
<organism evidence="2 3">
    <name type="scientific">Prymnesium parvum</name>
    <name type="common">Toxic golden alga</name>
    <dbReference type="NCBI Taxonomy" id="97485"/>
    <lineage>
        <taxon>Eukaryota</taxon>
        <taxon>Haptista</taxon>
        <taxon>Haptophyta</taxon>
        <taxon>Prymnesiophyceae</taxon>
        <taxon>Prymnesiales</taxon>
        <taxon>Prymnesiaceae</taxon>
        <taxon>Prymnesium</taxon>
    </lineage>
</organism>
<evidence type="ECO:0008006" key="4">
    <source>
        <dbReference type="Google" id="ProtNLM"/>
    </source>
</evidence>
<name>A0AB34JIE8_PRYPA</name>
<dbReference type="EMBL" id="JBGBPQ010000008">
    <property type="protein sequence ID" value="KAL1521037.1"/>
    <property type="molecule type" value="Genomic_DNA"/>
</dbReference>
<dbReference type="AlphaFoldDB" id="A0AB34JIE8"/>
<comment type="caution">
    <text evidence="2">The sequence shown here is derived from an EMBL/GenBank/DDBJ whole genome shotgun (WGS) entry which is preliminary data.</text>
</comment>
<keyword evidence="3" id="KW-1185">Reference proteome</keyword>
<sequence length="321" mass="33735">MRLARGVAVATAPVAALACLPGSDEGPSGLQILRNLPMGLLGAIRRPLSHHAPSLCASLKVGPVDVILCGTCHVNSDSASAARHIVESHADRLGAVAVECDSQTLELVSVANEALRGLSASRVREDGVEIVRQALFRSTAIQELARQAGRPLVRAEQLPMPAELSWHLQRDGALWGGEMAEASSAAAAVGARVACLGTSARLPERPPSLFSQLMAWVGVWLRARALAPGLDESSCDEAMVNASNEALLEMAPALHRRHIQDPDCRMAQGVRQLCDALAADAPRPASSAKAVVVVVGARHVPGISRMLLEGTESTLPVRETD</sequence>
<protein>
    <recommendedName>
        <fullName evidence="4">TraB domain-containing protein</fullName>
    </recommendedName>
</protein>
<evidence type="ECO:0000256" key="1">
    <source>
        <dbReference type="SAM" id="SignalP"/>
    </source>
</evidence>